<comment type="caution">
    <text evidence="2">The sequence shown here is derived from an EMBL/GenBank/DDBJ whole genome shotgun (WGS) entry which is preliminary data.</text>
</comment>
<dbReference type="AlphaFoldDB" id="A0A2T6KIU1"/>
<dbReference type="RefSeq" id="WP_245882635.1">
    <property type="nucleotide sequence ID" value="NZ_QBUD01000004.1"/>
</dbReference>
<proteinExistence type="predicted"/>
<keyword evidence="1" id="KW-0472">Membrane</keyword>
<gene>
    <name evidence="2" type="ORF">C8N45_104201</name>
</gene>
<keyword evidence="1" id="KW-0812">Transmembrane</keyword>
<dbReference type="Proteomes" id="UP000244523">
    <property type="component" value="Unassembled WGS sequence"/>
</dbReference>
<organism evidence="2 3">
    <name type="scientific">Yoonia sediminilitoris</name>
    <dbReference type="NCBI Taxonomy" id="1286148"/>
    <lineage>
        <taxon>Bacteria</taxon>
        <taxon>Pseudomonadati</taxon>
        <taxon>Pseudomonadota</taxon>
        <taxon>Alphaproteobacteria</taxon>
        <taxon>Rhodobacterales</taxon>
        <taxon>Paracoccaceae</taxon>
        <taxon>Yoonia</taxon>
    </lineage>
</organism>
<feature type="transmembrane region" description="Helical" evidence="1">
    <location>
        <begin position="17"/>
        <end position="38"/>
    </location>
</feature>
<feature type="transmembrane region" description="Helical" evidence="1">
    <location>
        <begin position="50"/>
        <end position="73"/>
    </location>
</feature>
<evidence type="ECO:0000256" key="1">
    <source>
        <dbReference type="SAM" id="Phobius"/>
    </source>
</evidence>
<keyword evidence="3" id="KW-1185">Reference proteome</keyword>
<reference evidence="2 3" key="1">
    <citation type="submission" date="2018-04" db="EMBL/GenBank/DDBJ databases">
        <title>Genomic Encyclopedia of Archaeal and Bacterial Type Strains, Phase II (KMG-II): from individual species to whole genera.</title>
        <authorList>
            <person name="Goeker M."/>
        </authorList>
    </citation>
    <scope>NUCLEOTIDE SEQUENCE [LARGE SCALE GENOMIC DNA]</scope>
    <source>
        <strain evidence="2 3">DSM 29955</strain>
    </source>
</reference>
<evidence type="ECO:0000313" key="3">
    <source>
        <dbReference type="Proteomes" id="UP000244523"/>
    </source>
</evidence>
<protein>
    <submittedName>
        <fullName evidence="2">Uncharacterized protein</fullName>
    </submittedName>
</protein>
<evidence type="ECO:0000313" key="2">
    <source>
        <dbReference type="EMBL" id="PUB15581.1"/>
    </source>
</evidence>
<name>A0A2T6KIU1_9RHOB</name>
<keyword evidence="1" id="KW-1133">Transmembrane helix</keyword>
<sequence>MAYHVSPDDPDFGSGPGALAIGVAVLWLIAVPVVSWLFPPADAFNGPTVVFLALAAILPLLLVMALASVGQMIRSQAIASDRAIEGLRQSILANQAKQTATEPSVEKRLDEIAQATKKTEDAVASFTSSRQTSRLIVPMPAPHPSQEQRDLPLGTPSEDLDPALEIADLIRGLNFPDNEADTDGFAALRRTLRDRNARKLVQASQDVLTLLSQDGIYMDDLKPGKPDVALWRRFAKGERGDAMAEVGGIRDRASLALAAGRMREDAIFRDTVHHFLRKFDQMLAKFEEQATDGEVAALVDTRTARAFVLLARTTGTFD</sequence>
<accession>A0A2T6KIU1</accession>
<dbReference type="EMBL" id="QBUD01000004">
    <property type="protein sequence ID" value="PUB15581.1"/>
    <property type="molecule type" value="Genomic_DNA"/>
</dbReference>